<name>A0A6C0KYZ7_9ZZZZ</name>
<evidence type="ECO:0008006" key="3">
    <source>
        <dbReference type="Google" id="ProtNLM"/>
    </source>
</evidence>
<keyword evidence="1" id="KW-0812">Transmembrane</keyword>
<proteinExistence type="predicted"/>
<dbReference type="InterPro" id="IPR036844">
    <property type="entry name" value="Hint_dom_sf"/>
</dbReference>
<feature type="transmembrane region" description="Helical" evidence="1">
    <location>
        <begin position="38"/>
        <end position="59"/>
    </location>
</feature>
<dbReference type="InterPro" id="IPR006141">
    <property type="entry name" value="Intein_N"/>
</dbReference>
<dbReference type="GO" id="GO:0016539">
    <property type="term" value="P:intein-mediated protein splicing"/>
    <property type="evidence" value="ECO:0007669"/>
    <property type="project" value="InterPro"/>
</dbReference>
<sequence>MTDPAPPLQILQSAAEGPSLGLLVQSYEENFNISMFKFVLFTIIQTLILYFVFAGSGIAEITKNWPKYRCNPMIMPFASLFGYDATENFNYCMKNIFSANAGTVLAPLYGIMANFTEVVGTVSNVANSFRLLIANLLHGMERLMSSFRDRFRTILFSIKTSFMKIQSLMGRVYATFYAVVFMGLSALKAADNVAHNDLVTFMMEFCFLPDTPIMLEDGVILPLSMIKIGDRLTPVNGEVPIVTSLFMFDGSKTSMVRIGETVVSAKHYIYYPPLKTWIEAGEHPYATVEPSSPILFCLNTSSHELRIGQYIFSDYDESSNPTVAREVQILAEKLLNNGRYSEPRTKDYVLGLDGNSVVRMRDCTIRTVNTISPGDFIKGGGRVLGIVRESCDKVVRIPGLSRPHYVSASQLLWHANTNRWRRACDVYPERVVKMRSPRILCHLITENNIIYSEGQVYRDYREVSDPAMEEPYAEELSTKIEQKHTVS</sequence>
<dbReference type="AlphaFoldDB" id="A0A6C0KYZ7"/>
<feature type="transmembrane region" description="Helical" evidence="1">
    <location>
        <begin position="168"/>
        <end position="187"/>
    </location>
</feature>
<dbReference type="PROSITE" id="PS50817">
    <property type="entry name" value="INTEIN_N_TER"/>
    <property type="match status" value="1"/>
</dbReference>
<dbReference type="EMBL" id="MN740993">
    <property type="protein sequence ID" value="QHU21880.1"/>
    <property type="molecule type" value="Genomic_DNA"/>
</dbReference>
<evidence type="ECO:0000313" key="2">
    <source>
        <dbReference type="EMBL" id="QHU21880.1"/>
    </source>
</evidence>
<protein>
    <recommendedName>
        <fullName evidence="3">Hedgehog/Intein (Hint) domain-containing protein</fullName>
    </recommendedName>
</protein>
<accession>A0A6C0KYZ7</accession>
<keyword evidence="1" id="KW-0472">Membrane</keyword>
<organism evidence="2">
    <name type="scientific">viral metagenome</name>
    <dbReference type="NCBI Taxonomy" id="1070528"/>
    <lineage>
        <taxon>unclassified sequences</taxon>
        <taxon>metagenomes</taxon>
        <taxon>organismal metagenomes</taxon>
    </lineage>
</organism>
<keyword evidence="1" id="KW-1133">Transmembrane helix</keyword>
<reference evidence="2" key="1">
    <citation type="journal article" date="2020" name="Nature">
        <title>Giant virus diversity and host interactions through global metagenomics.</title>
        <authorList>
            <person name="Schulz F."/>
            <person name="Roux S."/>
            <person name="Paez-Espino D."/>
            <person name="Jungbluth S."/>
            <person name="Walsh D.A."/>
            <person name="Denef V.J."/>
            <person name="McMahon K.D."/>
            <person name="Konstantinidis K.T."/>
            <person name="Eloe-Fadrosh E.A."/>
            <person name="Kyrpides N.C."/>
            <person name="Woyke T."/>
        </authorList>
    </citation>
    <scope>NUCLEOTIDE SEQUENCE</scope>
    <source>
        <strain evidence="2">GVMAG-S-3300013286-35</strain>
    </source>
</reference>
<evidence type="ECO:0000256" key="1">
    <source>
        <dbReference type="SAM" id="Phobius"/>
    </source>
</evidence>
<dbReference type="SUPFAM" id="SSF51294">
    <property type="entry name" value="Hedgehog/intein (Hint) domain"/>
    <property type="match status" value="1"/>
</dbReference>